<accession>A0A6M1LQL5</accession>
<dbReference type="InterPro" id="IPR008920">
    <property type="entry name" value="TF_FadR/GntR_C"/>
</dbReference>
<dbReference type="Pfam" id="PF00392">
    <property type="entry name" value="GntR"/>
    <property type="match status" value="1"/>
</dbReference>
<keyword evidence="3" id="KW-0804">Transcription</keyword>
<evidence type="ECO:0000256" key="3">
    <source>
        <dbReference type="ARBA" id="ARBA00023163"/>
    </source>
</evidence>
<dbReference type="Pfam" id="PF07729">
    <property type="entry name" value="FCD"/>
    <property type="match status" value="1"/>
</dbReference>
<dbReference type="InterPro" id="IPR000524">
    <property type="entry name" value="Tscrpt_reg_HTH_GntR"/>
</dbReference>
<name>A0A6M1LQL5_9PROT</name>
<dbReference type="SUPFAM" id="SSF46785">
    <property type="entry name" value="Winged helix' DNA-binding domain"/>
    <property type="match status" value="1"/>
</dbReference>
<dbReference type="GO" id="GO:0003677">
    <property type="term" value="F:DNA binding"/>
    <property type="evidence" value="ECO:0007669"/>
    <property type="project" value="UniProtKB-KW"/>
</dbReference>
<dbReference type="PANTHER" id="PTHR43537">
    <property type="entry name" value="TRANSCRIPTIONAL REGULATOR, GNTR FAMILY"/>
    <property type="match status" value="1"/>
</dbReference>
<evidence type="ECO:0000256" key="1">
    <source>
        <dbReference type="ARBA" id="ARBA00023015"/>
    </source>
</evidence>
<dbReference type="GO" id="GO:0003700">
    <property type="term" value="F:DNA-binding transcription factor activity"/>
    <property type="evidence" value="ECO:0007669"/>
    <property type="project" value="InterPro"/>
</dbReference>
<comment type="caution">
    <text evidence="5">The sequence shown here is derived from an EMBL/GenBank/DDBJ whole genome shotgun (WGS) entry which is preliminary data.</text>
</comment>
<protein>
    <submittedName>
        <fullName evidence="5">GntR family transcriptional regulator</fullName>
    </submittedName>
</protein>
<dbReference type="InterPro" id="IPR011711">
    <property type="entry name" value="GntR_C"/>
</dbReference>
<dbReference type="EMBL" id="JAAIKB010000009">
    <property type="protein sequence ID" value="NGM22413.1"/>
    <property type="molecule type" value="Genomic_DNA"/>
</dbReference>
<dbReference type="PROSITE" id="PS50949">
    <property type="entry name" value="HTH_GNTR"/>
    <property type="match status" value="1"/>
</dbReference>
<dbReference type="Gene3D" id="1.20.120.530">
    <property type="entry name" value="GntR ligand-binding domain-like"/>
    <property type="match status" value="1"/>
</dbReference>
<dbReference type="SUPFAM" id="SSF48008">
    <property type="entry name" value="GntR ligand-binding domain-like"/>
    <property type="match status" value="1"/>
</dbReference>
<organism evidence="5 6">
    <name type="scientific">Falsiroseomonas algicola</name>
    <dbReference type="NCBI Taxonomy" id="2716930"/>
    <lineage>
        <taxon>Bacteria</taxon>
        <taxon>Pseudomonadati</taxon>
        <taxon>Pseudomonadota</taxon>
        <taxon>Alphaproteobacteria</taxon>
        <taxon>Acetobacterales</taxon>
        <taxon>Roseomonadaceae</taxon>
        <taxon>Falsiroseomonas</taxon>
    </lineage>
</organism>
<dbReference type="InterPro" id="IPR036388">
    <property type="entry name" value="WH-like_DNA-bd_sf"/>
</dbReference>
<proteinExistence type="predicted"/>
<dbReference type="InterPro" id="IPR036390">
    <property type="entry name" value="WH_DNA-bd_sf"/>
</dbReference>
<keyword evidence="2" id="KW-0238">DNA-binding</keyword>
<reference evidence="5 6" key="1">
    <citation type="submission" date="2020-03" db="EMBL/GenBank/DDBJ databases">
        <title>Roseomonas stagni sp. nov., isolated from pond water in Japan.</title>
        <authorList>
            <person name="Furuhata K."/>
            <person name="Miyamoto H."/>
            <person name="Goto K."/>
        </authorList>
    </citation>
    <scope>NUCLEOTIDE SEQUENCE [LARGE SCALE GENOMIC DNA]</scope>
    <source>
        <strain evidence="5 6">PeD5</strain>
    </source>
</reference>
<dbReference type="Gene3D" id="1.10.10.10">
    <property type="entry name" value="Winged helix-like DNA-binding domain superfamily/Winged helix DNA-binding domain"/>
    <property type="match status" value="1"/>
</dbReference>
<feature type="domain" description="HTH gntR-type" evidence="4">
    <location>
        <begin position="72"/>
        <end position="139"/>
    </location>
</feature>
<sequence>MRCSLPWTVLGRVTAWRNASSRDCGDQAGFSNSSYVCPDIRYCRCLPTGRYCGRQPGSGAVIRSDEAKEAREDGGEAAYRRLRADVLLGRLAPGRKLGLDGLRSIYDAGVGTLREALNRLATEGLVVAEGQRGFTVAPVSAEDFREIADLRLLLERHAIRLSFAAGDLDWEGRVVGAHHKLAALERKLLAGEAADTALWKRYDREFHHALIEACGSGVLLETYAAAYDRYLRYQMVAVVFRGAVAADQHAALLGCALARDAARAGEVLEAHIAGCVDQVLRSRALAPIAFEARSVPATPPARRQGGAR</sequence>
<evidence type="ECO:0000259" key="4">
    <source>
        <dbReference type="PROSITE" id="PS50949"/>
    </source>
</evidence>
<dbReference type="PANTHER" id="PTHR43537:SF20">
    <property type="entry name" value="HTH-TYPE TRANSCRIPTIONAL REPRESSOR GLAR"/>
    <property type="match status" value="1"/>
</dbReference>
<dbReference type="SMART" id="SM00345">
    <property type="entry name" value="HTH_GNTR"/>
    <property type="match status" value="1"/>
</dbReference>
<evidence type="ECO:0000313" key="5">
    <source>
        <dbReference type="EMBL" id="NGM22413.1"/>
    </source>
</evidence>
<dbReference type="SMART" id="SM00895">
    <property type="entry name" value="FCD"/>
    <property type="match status" value="1"/>
</dbReference>
<dbReference type="AlphaFoldDB" id="A0A6M1LQL5"/>
<evidence type="ECO:0000313" key="6">
    <source>
        <dbReference type="Proteomes" id="UP000475385"/>
    </source>
</evidence>
<gene>
    <name evidence="5" type="ORF">G3576_20520</name>
</gene>
<keyword evidence="1" id="KW-0805">Transcription regulation</keyword>
<evidence type="ECO:0000256" key="2">
    <source>
        <dbReference type="ARBA" id="ARBA00023125"/>
    </source>
</evidence>
<dbReference type="Proteomes" id="UP000475385">
    <property type="component" value="Unassembled WGS sequence"/>
</dbReference>
<keyword evidence="6" id="KW-1185">Reference proteome</keyword>